<reference evidence="1 2" key="1">
    <citation type="submission" date="2019-05" db="EMBL/GenBank/DDBJ databases">
        <title>Another draft genome of Portunus trituberculatus and its Hox gene families provides insights of decapod evolution.</title>
        <authorList>
            <person name="Jeong J.-H."/>
            <person name="Song I."/>
            <person name="Kim S."/>
            <person name="Choi T."/>
            <person name="Kim D."/>
            <person name="Ryu S."/>
            <person name="Kim W."/>
        </authorList>
    </citation>
    <scope>NUCLEOTIDE SEQUENCE [LARGE SCALE GENOMIC DNA]</scope>
    <source>
        <tissue evidence="1">Muscle</tissue>
    </source>
</reference>
<dbReference type="AlphaFoldDB" id="A0A5B7CXY2"/>
<proteinExistence type="predicted"/>
<protein>
    <submittedName>
        <fullName evidence="1">Uncharacterized protein</fullName>
    </submittedName>
</protein>
<gene>
    <name evidence="1" type="ORF">E2C01_006871</name>
</gene>
<evidence type="ECO:0000313" key="2">
    <source>
        <dbReference type="Proteomes" id="UP000324222"/>
    </source>
</evidence>
<sequence length="93" mass="10521">MACTTVEAIVVDENVTPALPCSEQLERGIVNIHLSINLFMETVTRIHIDLMRLVPQYCLQTSFRKNANIYNNNDDNRKTISATCHISKDCPIT</sequence>
<comment type="caution">
    <text evidence="1">The sequence shown here is derived from an EMBL/GenBank/DDBJ whole genome shotgun (WGS) entry which is preliminary data.</text>
</comment>
<accession>A0A5B7CXY2</accession>
<organism evidence="1 2">
    <name type="scientific">Portunus trituberculatus</name>
    <name type="common">Swimming crab</name>
    <name type="synonym">Neptunus trituberculatus</name>
    <dbReference type="NCBI Taxonomy" id="210409"/>
    <lineage>
        <taxon>Eukaryota</taxon>
        <taxon>Metazoa</taxon>
        <taxon>Ecdysozoa</taxon>
        <taxon>Arthropoda</taxon>
        <taxon>Crustacea</taxon>
        <taxon>Multicrustacea</taxon>
        <taxon>Malacostraca</taxon>
        <taxon>Eumalacostraca</taxon>
        <taxon>Eucarida</taxon>
        <taxon>Decapoda</taxon>
        <taxon>Pleocyemata</taxon>
        <taxon>Brachyura</taxon>
        <taxon>Eubrachyura</taxon>
        <taxon>Portunoidea</taxon>
        <taxon>Portunidae</taxon>
        <taxon>Portuninae</taxon>
        <taxon>Portunus</taxon>
    </lineage>
</organism>
<name>A0A5B7CXY2_PORTR</name>
<dbReference type="Proteomes" id="UP000324222">
    <property type="component" value="Unassembled WGS sequence"/>
</dbReference>
<evidence type="ECO:0000313" key="1">
    <source>
        <dbReference type="EMBL" id="MPC14118.1"/>
    </source>
</evidence>
<keyword evidence="2" id="KW-1185">Reference proteome</keyword>
<dbReference type="EMBL" id="VSRR010000329">
    <property type="protein sequence ID" value="MPC14118.1"/>
    <property type="molecule type" value="Genomic_DNA"/>
</dbReference>